<gene>
    <name evidence="2" type="ORF">RF819_16655</name>
</gene>
<dbReference type="Proteomes" id="UP000190750">
    <property type="component" value="Unassembled WGS sequence"/>
</dbReference>
<keyword evidence="3" id="KW-1185">Reference proteome</keyword>
<keyword evidence="1" id="KW-0472">Membrane</keyword>
<feature type="transmembrane region" description="Helical" evidence="1">
    <location>
        <begin position="215"/>
        <end position="234"/>
    </location>
</feature>
<dbReference type="AlphaFoldDB" id="A0A1T1AZ15"/>
<feature type="transmembrane region" description="Helical" evidence="1">
    <location>
        <begin position="294"/>
        <end position="312"/>
    </location>
</feature>
<comment type="caution">
    <text evidence="2">The sequence shown here is derived from an EMBL/GenBank/DDBJ whole genome shotgun (WGS) entry which is preliminary data.</text>
</comment>
<protein>
    <submittedName>
        <fullName evidence="2">DUF2157 domain-containing protein</fullName>
    </submittedName>
</protein>
<keyword evidence="1" id="KW-0812">Transmembrane</keyword>
<reference evidence="2 3" key="1">
    <citation type="submission" date="2017-01" db="EMBL/GenBank/DDBJ databases">
        <title>Genome sequencing of Rhodoferax fermentans JCM 7819.</title>
        <authorList>
            <person name="Kim Y.J."/>
            <person name="Farh M.E.-A."/>
            <person name="Yang D.-C."/>
        </authorList>
    </citation>
    <scope>NUCLEOTIDE SEQUENCE [LARGE SCALE GENOMIC DNA]</scope>
    <source>
        <strain evidence="2 3">JCM 7819</strain>
    </source>
</reference>
<evidence type="ECO:0000256" key="1">
    <source>
        <dbReference type="SAM" id="Phobius"/>
    </source>
</evidence>
<keyword evidence="1" id="KW-1133">Transmembrane helix</keyword>
<sequence length="364" mass="40392">MRLGPADLSQAVLDGLITRQQADALWARWSRLAQPVAGAGGLSPAAAPAGPGFSFTNTLYYFGGMVAIGAMTLFLRLSWDAFGPWGLMLLSAAYLLACMKVADHLASRQLRVPAGILATLAVVLVPLVVWCAQHGLGWWPPGGPTSYSAYHTHINWRWLTLEFVTLAAGVVMLWRYRLPFMVMPIPVTLWYMSMDVAQALWSDVGYWDWEFTRDVSLVFGIATVFIALWVDARSRQAREAEWRQDYAFWLYLFGTIMFWGGLSLRDSDSEVGKALYCLINLLLVFAGAAIGRRVFTVFGGLGVAIYLGYLSHRVFGDSLGFAFVLSLLGLGVVALGVWWQRHEAQINAYFSAWLPPGLRPRPKD</sequence>
<feature type="transmembrane region" description="Helical" evidence="1">
    <location>
        <begin position="59"/>
        <end position="79"/>
    </location>
</feature>
<feature type="transmembrane region" description="Helical" evidence="1">
    <location>
        <begin position="271"/>
        <end position="289"/>
    </location>
</feature>
<proteinExistence type="predicted"/>
<feature type="transmembrane region" description="Helical" evidence="1">
    <location>
        <begin position="246"/>
        <end position="265"/>
    </location>
</feature>
<organism evidence="2 3">
    <name type="scientific">Rhodoferax fermentans</name>
    <dbReference type="NCBI Taxonomy" id="28066"/>
    <lineage>
        <taxon>Bacteria</taxon>
        <taxon>Pseudomonadati</taxon>
        <taxon>Pseudomonadota</taxon>
        <taxon>Betaproteobacteria</taxon>
        <taxon>Burkholderiales</taxon>
        <taxon>Comamonadaceae</taxon>
        <taxon>Rhodoferax</taxon>
    </lineage>
</organism>
<feature type="transmembrane region" description="Helical" evidence="1">
    <location>
        <begin position="114"/>
        <end position="136"/>
    </location>
</feature>
<accession>A0A1T1AZ15</accession>
<dbReference type="OrthoDB" id="1675191at2"/>
<feature type="transmembrane region" description="Helical" evidence="1">
    <location>
        <begin position="318"/>
        <end position="339"/>
    </location>
</feature>
<evidence type="ECO:0000313" key="3">
    <source>
        <dbReference type="Proteomes" id="UP000190750"/>
    </source>
</evidence>
<name>A0A1T1AZ15_RHOFE</name>
<evidence type="ECO:0000313" key="2">
    <source>
        <dbReference type="EMBL" id="OOV09218.1"/>
    </source>
</evidence>
<feature type="transmembrane region" description="Helical" evidence="1">
    <location>
        <begin position="156"/>
        <end position="176"/>
    </location>
</feature>
<dbReference type="EMBL" id="MTJN01000002">
    <property type="protein sequence ID" value="OOV09218.1"/>
    <property type="molecule type" value="Genomic_DNA"/>
</dbReference>
<feature type="transmembrane region" description="Helical" evidence="1">
    <location>
        <begin position="85"/>
        <end position="102"/>
    </location>
</feature>